<comment type="similarity">
    <text evidence="1 11">Belongs to the short-chain dehydrogenases/reductases (SDR) family.</text>
</comment>
<dbReference type="PANTHER" id="PTHR43086:SF3">
    <property type="entry name" value="NADP-DEPENDENT 3-HYDROXY ACID DEHYDROGENASE YDFG"/>
    <property type="match status" value="1"/>
</dbReference>
<evidence type="ECO:0000256" key="4">
    <source>
        <dbReference type="ARBA" id="ARBA00044050"/>
    </source>
</evidence>
<evidence type="ECO:0000256" key="5">
    <source>
        <dbReference type="ARBA" id="ARBA00044059"/>
    </source>
</evidence>
<evidence type="ECO:0000256" key="8">
    <source>
        <dbReference type="ARBA" id="ARBA00044349"/>
    </source>
</evidence>
<dbReference type="PANTHER" id="PTHR43086">
    <property type="entry name" value="VERY-LONG-CHAIN 3-OXOOACYL-COA REDUCTASE"/>
    <property type="match status" value="1"/>
</dbReference>
<accession>A0AAQ1KQ02</accession>
<dbReference type="InterPro" id="IPR020904">
    <property type="entry name" value="Sc_DH/Rdtase_CS"/>
</dbReference>
<dbReference type="EC" id="1.1.1.381" evidence="5"/>
<organism evidence="12 13">
    <name type="scientific">Pseudomonas citronellolis</name>
    <dbReference type="NCBI Taxonomy" id="53408"/>
    <lineage>
        <taxon>Bacteria</taxon>
        <taxon>Pseudomonadati</taxon>
        <taxon>Pseudomonadota</taxon>
        <taxon>Gammaproteobacteria</taxon>
        <taxon>Pseudomonadales</taxon>
        <taxon>Pseudomonadaceae</taxon>
        <taxon>Pseudomonas</taxon>
    </lineage>
</organism>
<evidence type="ECO:0000256" key="7">
    <source>
        <dbReference type="ARBA" id="ARBA00044271"/>
    </source>
</evidence>
<dbReference type="PRINTS" id="PR00080">
    <property type="entry name" value="SDRFAMILY"/>
</dbReference>
<dbReference type="PIRSF" id="PIRSF000126">
    <property type="entry name" value="11-beta-HSD1"/>
    <property type="match status" value="1"/>
</dbReference>
<evidence type="ECO:0000313" key="13">
    <source>
        <dbReference type="Proteomes" id="UP000183385"/>
    </source>
</evidence>
<evidence type="ECO:0000313" key="12">
    <source>
        <dbReference type="EMBL" id="SFE03851.1"/>
    </source>
</evidence>
<dbReference type="CDD" id="cd05233">
    <property type="entry name" value="SDR_c"/>
    <property type="match status" value="1"/>
</dbReference>
<evidence type="ECO:0000256" key="2">
    <source>
        <dbReference type="ARBA" id="ARBA00023002"/>
    </source>
</evidence>
<dbReference type="PROSITE" id="PS00061">
    <property type="entry name" value="ADH_SHORT"/>
    <property type="match status" value="1"/>
</dbReference>
<evidence type="ECO:0000256" key="6">
    <source>
        <dbReference type="ARBA" id="ARBA00044065"/>
    </source>
</evidence>
<proteinExistence type="inferred from homology"/>
<dbReference type="EMBL" id="FOLS01000057">
    <property type="protein sequence ID" value="SFE03851.1"/>
    <property type="molecule type" value="Genomic_DNA"/>
</dbReference>
<evidence type="ECO:0000256" key="1">
    <source>
        <dbReference type="ARBA" id="ARBA00006484"/>
    </source>
</evidence>
<evidence type="ECO:0000256" key="9">
    <source>
        <dbReference type="ARBA" id="ARBA00045650"/>
    </source>
</evidence>
<dbReference type="AlphaFoldDB" id="A0AAQ1KQ02"/>
<reference evidence="12 13" key="1">
    <citation type="submission" date="2016-10" db="EMBL/GenBank/DDBJ databases">
        <authorList>
            <person name="Varghese N."/>
            <person name="Submissions S."/>
        </authorList>
    </citation>
    <scope>NUCLEOTIDE SEQUENCE [LARGE SCALE GENOMIC DNA]</scope>
    <source>
        <strain evidence="12 13">LMG 18378</strain>
    </source>
</reference>
<dbReference type="Proteomes" id="UP000183385">
    <property type="component" value="Unassembled WGS sequence"/>
</dbReference>
<keyword evidence="13" id="KW-1185">Reference proteome</keyword>
<comment type="function">
    <text evidence="9">NADP-dependent dehydrogenase with broad substrate specificity acting on 3-hydroxy acids. Catalyzes the NADP-dependent oxidation of L-allo-threonine to L-2-amino-3-keto-butyrate, which is spontaneously decarboxylated into aminoacetone. Also acts on D-threonine, L-serine, D-serine, D-3-hydroxyisobutyrate, L-3-hydroxyisobutyrate, D-glycerate and L-glycerate. Able to catalyze the reduction of the malonic semialdehyde to 3-hydroxypropionic acid. YdfG is apparently supplementing RutE, the presumed malonic semialdehyde reductase involved in pyrimidine degradation since both are able to detoxify malonic semialdehyde.</text>
</comment>
<dbReference type="EC" id="1.1.1.298" evidence="4"/>
<dbReference type="PRINTS" id="PR00081">
    <property type="entry name" value="GDHRDH"/>
</dbReference>
<sequence length="274" mass="29037">MGATRARGEAMSKNKNGRALVTGASAGIGAAYAQRLASRGHDLLLVARDRERLMALAACLQAEYGVDVDILPADLTQPKERARVETRLVADAEIDMLVNNAGMAVKGSMVEAGLDQLEQMITLNVLASARLAGCAAKAFAAKGRGTIINLTSILALAPEQFNGVYSGTKAFLLNLSISMQQELAPLGVRVQAVLPGATRTEIWDRSGTDVPEDILMEVGHMVDAALAGLAQGEVITIPALPDMQDFEAYTRARQNLAPLLSGRLPAERYGVQVD</sequence>
<gene>
    <name evidence="12" type="ORF">SAMN05216577_1578</name>
</gene>
<dbReference type="SUPFAM" id="SSF51735">
    <property type="entry name" value="NAD(P)-binding Rossmann-fold domains"/>
    <property type="match status" value="1"/>
</dbReference>
<name>A0AAQ1KQ02_9PSED</name>
<protein>
    <recommendedName>
        <fullName evidence="6">NADP-dependent 3-hydroxy acid dehydrogenase YdfG</fullName>
        <ecNumber evidence="4">1.1.1.298</ecNumber>
        <ecNumber evidence="5">1.1.1.381</ecNumber>
    </recommendedName>
    <alternativeName>
        <fullName evidence="8">L-allo-threonine dehydrogenase</fullName>
    </alternativeName>
    <alternativeName>
        <fullName evidence="7">Malonic semialdehyde reductase</fullName>
    </alternativeName>
</protein>
<comment type="catalytic activity">
    <reaction evidence="10">
        <text>3-hydroxypropanoate + NADP(+) = 3-oxopropanoate + NADPH + H(+)</text>
        <dbReference type="Rhea" id="RHEA:26438"/>
        <dbReference type="ChEBI" id="CHEBI:15378"/>
        <dbReference type="ChEBI" id="CHEBI:16510"/>
        <dbReference type="ChEBI" id="CHEBI:33190"/>
        <dbReference type="ChEBI" id="CHEBI:57783"/>
        <dbReference type="ChEBI" id="CHEBI:58349"/>
        <dbReference type="EC" id="1.1.1.298"/>
    </reaction>
</comment>
<dbReference type="Gene3D" id="3.40.50.720">
    <property type="entry name" value="NAD(P)-binding Rossmann-like Domain"/>
    <property type="match status" value="1"/>
</dbReference>
<evidence type="ECO:0000256" key="10">
    <source>
        <dbReference type="ARBA" id="ARBA00047274"/>
    </source>
</evidence>
<comment type="catalytic activity">
    <reaction evidence="3">
        <text>L-allo-threonine + NADP(+) = aminoacetone + CO2 + NADPH</text>
        <dbReference type="Rhea" id="RHEA:43524"/>
        <dbReference type="ChEBI" id="CHEBI:16526"/>
        <dbReference type="ChEBI" id="CHEBI:57783"/>
        <dbReference type="ChEBI" id="CHEBI:58320"/>
        <dbReference type="ChEBI" id="CHEBI:58349"/>
        <dbReference type="ChEBI" id="CHEBI:58585"/>
        <dbReference type="EC" id="1.1.1.381"/>
    </reaction>
</comment>
<comment type="caution">
    <text evidence="12">The sequence shown here is derived from an EMBL/GenBank/DDBJ whole genome shotgun (WGS) entry which is preliminary data.</text>
</comment>
<evidence type="ECO:0000256" key="11">
    <source>
        <dbReference type="RuleBase" id="RU000363"/>
    </source>
</evidence>
<dbReference type="InterPro" id="IPR036291">
    <property type="entry name" value="NAD(P)-bd_dom_sf"/>
</dbReference>
<dbReference type="Pfam" id="PF00106">
    <property type="entry name" value="adh_short"/>
    <property type="match status" value="1"/>
</dbReference>
<dbReference type="GO" id="GO:0035527">
    <property type="term" value="F:3-hydroxypropionate dehydrogenase (NADP+) activity"/>
    <property type="evidence" value="ECO:0007669"/>
    <property type="project" value="UniProtKB-EC"/>
</dbReference>
<keyword evidence="2" id="KW-0560">Oxidoreductase</keyword>
<dbReference type="InterPro" id="IPR002347">
    <property type="entry name" value="SDR_fam"/>
</dbReference>
<evidence type="ECO:0000256" key="3">
    <source>
        <dbReference type="ARBA" id="ARBA00043812"/>
    </source>
</evidence>